<evidence type="ECO:0000313" key="1">
    <source>
        <dbReference type="EMBL" id="SPS04470.1"/>
    </source>
</evidence>
<proteinExistence type="predicted"/>
<name>A0A2X0QRJ7_9PROT</name>
<accession>A0A2X0QRJ7</accession>
<organism evidence="1">
    <name type="scientific">Candidatus Nitrotoga fabula</name>
    <dbReference type="NCBI Taxonomy" id="2182327"/>
    <lineage>
        <taxon>Bacteria</taxon>
        <taxon>Pseudomonadati</taxon>
        <taxon>Pseudomonadota</taxon>
        <taxon>Betaproteobacteria</taxon>
        <taxon>Nitrosomonadales</taxon>
        <taxon>Gallionellaceae</taxon>
        <taxon>Candidatus Nitrotoga</taxon>
    </lineage>
</organism>
<dbReference type="EMBL" id="LS423452">
    <property type="protein sequence ID" value="SPS04470.1"/>
    <property type="molecule type" value="Genomic_DNA"/>
</dbReference>
<dbReference type="AlphaFoldDB" id="A0A2X0QRJ7"/>
<sequence length="54" mass="5862">MPFAGFAVTFPAPATAVPDNSTVAAIIFSNDDTIYVDLRISPPYFLKFFNCISS</sequence>
<reference evidence="1" key="1">
    <citation type="submission" date="2018-05" db="EMBL/GenBank/DDBJ databases">
        <authorList>
            <person name="Lanie J.A."/>
            <person name="Ng W.-L."/>
            <person name="Kazmierczak K.M."/>
            <person name="Andrzejewski T.M."/>
            <person name="Davidsen T.M."/>
            <person name="Wayne K.J."/>
            <person name="Tettelin H."/>
            <person name="Glass J.I."/>
            <person name="Rusch D."/>
            <person name="Podicherti R."/>
            <person name="Tsui H.-C.T."/>
            <person name="Winkler M.E."/>
        </authorList>
    </citation>
    <scope>NUCLEOTIDE SEQUENCE</scope>
    <source>
        <strain evidence="1">KNB</strain>
    </source>
</reference>
<protein>
    <submittedName>
        <fullName evidence="1">Uncharacterized protein</fullName>
    </submittedName>
</protein>
<gene>
    <name evidence="1" type="ORF">NITFAB_0059</name>
</gene>